<dbReference type="Pfam" id="PF00672">
    <property type="entry name" value="HAMP"/>
    <property type="match status" value="1"/>
</dbReference>
<dbReference type="Proteomes" id="UP001222800">
    <property type="component" value="Chromosome"/>
</dbReference>
<feature type="domain" description="HAMP" evidence="7">
    <location>
        <begin position="317"/>
        <end position="372"/>
    </location>
</feature>
<evidence type="ECO:0000313" key="8">
    <source>
        <dbReference type="EMBL" id="WFD09599.1"/>
    </source>
</evidence>
<evidence type="ECO:0000256" key="2">
    <source>
        <dbReference type="ARBA" id="ARBA00029447"/>
    </source>
</evidence>
<feature type="coiled-coil region" evidence="4">
    <location>
        <begin position="581"/>
        <end position="608"/>
    </location>
</feature>
<keyword evidence="5" id="KW-0472">Membrane</keyword>
<comment type="similarity">
    <text evidence="2">Belongs to the methyl-accepting chemotaxis (MCP) protein family.</text>
</comment>
<dbReference type="SMART" id="SM00283">
    <property type="entry name" value="MA"/>
    <property type="match status" value="1"/>
</dbReference>
<keyword evidence="5" id="KW-0812">Transmembrane</keyword>
<evidence type="ECO:0000256" key="5">
    <source>
        <dbReference type="SAM" id="Phobius"/>
    </source>
</evidence>
<protein>
    <submittedName>
        <fullName evidence="8">Methyl-accepting chemotaxis protein</fullName>
    </submittedName>
</protein>
<organism evidence="8 9">
    <name type="scientific">Tepidibacter hydrothermalis</name>
    <dbReference type="NCBI Taxonomy" id="3036126"/>
    <lineage>
        <taxon>Bacteria</taxon>
        <taxon>Bacillati</taxon>
        <taxon>Bacillota</taxon>
        <taxon>Clostridia</taxon>
        <taxon>Peptostreptococcales</taxon>
        <taxon>Peptostreptococcaceae</taxon>
        <taxon>Tepidibacter</taxon>
    </lineage>
</organism>
<feature type="transmembrane region" description="Helical" evidence="5">
    <location>
        <begin position="299"/>
        <end position="320"/>
    </location>
</feature>
<name>A0ABY8ECT4_9FIRM</name>
<sequence>MIDNILTKFTFKWKIISVVLALFFISISILMGVSIKTVNDKLEDEITMSGMNLAEQIEGQIEGSKEIEKILEDIIDDKIITSSSMIKYMDINKMSNEKIVQLVSDLGISEISIIGPDRIIDYSNVPANIGWEYPAGHAMDVVFNGSSDTYLEEARENPLDGKLYKFGGISLGNGYFVQAGVSTEIIEEFKKNVNIQNTLIRATEDEKVLYAVQIDKTGLAVAGTKDLVGKVYDDDVTKSAAINGKAAANTWFDEKLGILAYDVQIPYHEDGKHVGSIDIGLSLESLTNAKNDIMKTSMIISLVIILLVSLILYFVIGYSMKPLKVTSGYIQRIAEGDFTQTMSGKILKYNDEIGYIANSVKKMQEELKALVGNIKNSANTMTNYSNDLAEITDQSNQAMDVIAQSVEQMALSSADQANDAQSVAISTEELGGKINTSTEVINEAVCLTNETDKICKEGSIIISDLYEKTENSKKKNRDVHGIIQEVNVATGNAESITNLITQISEQTNLLALNASIEAARAGEAGKGFAVVAEEIRKLAENTGNATKDINEIINNIQMKAVNAVSIMNEVDNMAESNDKAIDNTGNTFKKIENKLQELVSKIMEVKHVSNDISDNKEIIIDSIQNISAITEENSAATEEVSSSTEEQLASIQEIMSLAKTSNELARELQNNVEKFKVE</sequence>
<accession>A0ABY8ECT4</accession>
<dbReference type="CDD" id="cd06225">
    <property type="entry name" value="HAMP"/>
    <property type="match status" value="1"/>
</dbReference>
<gene>
    <name evidence="8" type="ORF">P4S50_14565</name>
</gene>
<dbReference type="SMART" id="SM00304">
    <property type="entry name" value="HAMP"/>
    <property type="match status" value="1"/>
</dbReference>
<dbReference type="InterPro" id="IPR004089">
    <property type="entry name" value="MCPsignal_dom"/>
</dbReference>
<feature type="domain" description="Methyl-accepting transducer" evidence="6">
    <location>
        <begin position="391"/>
        <end position="648"/>
    </location>
</feature>
<feature type="transmembrane region" description="Helical" evidence="5">
    <location>
        <begin position="15"/>
        <end position="33"/>
    </location>
</feature>
<evidence type="ECO:0000256" key="1">
    <source>
        <dbReference type="ARBA" id="ARBA00023224"/>
    </source>
</evidence>
<dbReference type="PANTHER" id="PTHR32089">
    <property type="entry name" value="METHYL-ACCEPTING CHEMOTAXIS PROTEIN MCPB"/>
    <property type="match status" value="1"/>
</dbReference>
<evidence type="ECO:0000256" key="4">
    <source>
        <dbReference type="SAM" id="Coils"/>
    </source>
</evidence>
<dbReference type="InterPro" id="IPR003660">
    <property type="entry name" value="HAMP_dom"/>
</dbReference>
<dbReference type="PROSITE" id="PS50885">
    <property type="entry name" value="HAMP"/>
    <property type="match status" value="1"/>
</dbReference>
<dbReference type="SUPFAM" id="SSF58104">
    <property type="entry name" value="Methyl-accepting chemotaxis protein (MCP) signaling domain"/>
    <property type="match status" value="1"/>
</dbReference>
<reference evidence="8 9" key="1">
    <citation type="submission" date="2023-03" db="EMBL/GenBank/DDBJ databases">
        <title>Complete genome sequence of Tepidibacter sp. SWIR-1, isolated from a deep-sea hydrothermal vent.</title>
        <authorList>
            <person name="Li X."/>
        </authorList>
    </citation>
    <scope>NUCLEOTIDE SEQUENCE [LARGE SCALE GENOMIC DNA]</scope>
    <source>
        <strain evidence="8 9">SWIR-1</strain>
    </source>
</reference>
<dbReference type="PROSITE" id="PS50111">
    <property type="entry name" value="CHEMOTAXIS_TRANSDUC_2"/>
    <property type="match status" value="1"/>
</dbReference>
<proteinExistence type="inferred from homology"/>
<keyword evidence="9" id="KW-1185">Reference proteome</keyword>
<keyword evidence="4" id="KW-0175">Coiled coil</keyword>
<evidence type="ECO:0000313" key="9">
    <source>
        <dbReference type="Proteomes" id="UP001222800"/>
    </source>
</evidence>
<evidence type="ECO:0000259" key="7">
    <source>
        <dbReference type="PROSITE" id="PS50885"/>
    </source>
</evidence>
<dbReference type="Pfam" id="PF00015">
    <property type="entry name" value="MCPsignal"/>
    <property type="match status" value="1"/>
</dbReference>
<dbReference type="InterPro" id="IPR029151">
    <property type="entry name" value="Sensor-like_sf"/>
</dbReference>
<dbReference type="Gene3D" id="1.10.287.950">
    <property type="entry name" value="Methyl-accepting chemotaxis protein"/>
    <property type="match status" value="1"/>
</dbReference>
<dbReference type="RefSeq" id="WP_277731529.1">
    <property type="nucleotide sequence ID" value="NZ_CP120733.1"/>
</dbReference>
<keyword evidence="5" id="KW-1133">Transmembrane helix</keyword>
<dbReference type="SUPFAM" id="SSF103190">
    <property type="entry name" value="Sensory domain-like"/>
    <property type="match status" value="1"/>
</dbReference>
<keyword evidence="1 3" id="KW-0807">Transducer</keyword>
<dbReference type="EMBL" id="CP120733">
    <property type="protein sequence ID" value="WFD09599.1"/>
    <property type="molecule type" value="Genomic_DNA"/>
</dbReference>
<evidence type="ECO:0000259" key="6">
    <source>
        <dbReference type="PROSITE" id="PS50111"/>
    </source>
</evidence>
<dbReference type="PANTHER" id="PTHR32089:SF112">
    <property type="entry name" value="LYSOZYME-LIKE PROTEIN-RELATED"/>
    <property type="match status" value="1"/>
</dbReference>
<evidence type="ECO:0000256" key="3">
    <source>
        <dbReference type="PROSITE-ProRule" id="PRU00284"/>
    </source>
</evidence>